<proteinExistence type="predicted"/>
<protein>
    <recommendedName>
        <fullName evidence="4">Pal1 cell morphology protein</fullName>
    </recommendedName>
</protein>
<evidence type="ECO:0000313" key="3">
    <source>
        <dbReference type="Proteomes" id="UP000308549"/>
    </source>
</evidence>
<comment type="caution">
    <text evidence="2">The sequence shown here is derived from an EMBL/GenBank/DDBJ whole genome shotgun (WGS) entry which is preliminary data.</text>
</comment>
<feature type="region of interest" description="Disordered" evidence="1">
    <location>
        <begin position="24"/>
        <end position="150"/>
    </location>
</feature>
<feature type="compositionally biased region" description="Basic and acidic residues" evidence="1">
    <location>
        <begin position="92"/>
        <end position="140"/>
    </location>
</feature>
<accession>A0A4U0TQL8</accession>
<dbReference type="PANTHER" id="PTHR28307:SF2">
    <property type="entry name" value="PROTEIN PAL1"/>
    <property type="match status" value="1"/>
</dbReference>
<feature type="compositionally biased region" description="Basic residues" evidence="1">
    <location>
        <begin position="450"/>
        <end position="465"/>
    </location>
</feature>
<feature type="compositionally biased region" description="Basic and acidic residues" evidence="1">
    <location>
        <begin position="56"/>
        <end position="65"/>
    </location>
</feature>
<feature type="region of interest" description="Disordered" evidence="1">
    <location>
        <begin position="279"/>
        <end position="298"/>
    </location>
</feature>
<dbReference type="OrthoDB" id="5352132at2759"/>
<reference evidence="2 3" key="1">
    <citation type="submission" date="2017-03" db="EMBL/GenBank/DDBJ databases">
        <title>Genomes of endolithic fungi from Antarctica.</title>
        <authorList>
            <person name="Coleine C."/>
            <person name="Masonjones S."/>
            <person name="Stajich J.E."/>
        </authorList>
    </citation>
    <scope>NUCLEOTIDE SEQUENCE [LARGE SCALE GENOMIC DNA]</scope>
    <source>
        <strain evidence="2 3">CCFEE 6315</strain>
    </source>
</reference>
<dbReference type="EMBL" id="NAJL01000044">
    <property type="protein sequence ID" value="TKA24411.1"/>
    <property type="molecule type" value="Genomic_DNA"/>
</dbReference>
<sequence>MMERFALFSENFANYPLLQKDLSLLDKPNGAQPPPRYAATVSRAGTLPPPASRPSASDEHRERPPRLLRGPDSPTKREHRPRARGLSESSVIDEKERQHRRERERAERPKRTESEERRRRERRKEREERHKREKERERGGGKTRRPQGLDIIDKLDVTGVYGQGLFHHDGPFDACNPHRNKSGGKMKRPAPMQAFAADSMNMALGGSGPVRSRLDLDKIHGRGEEGFSDYASTRKQATATFNAAEAIEQVHGDSSAGLGTSTFLEGATAGRNTVQRRESEGQEAMYQQQPMYGGGGGRGITRKKSLAQRFRGMSANRKFSAGQEMRTSDTPYEEALVDSPPGYWQQKKAISAGGPARARFTRDEEVNPFDNEYDNAFDRKGAQIRIAEQERPSAGRMRSGSSHNAPGLVRSVTADSAQQVRGRAPAEDEGKIYGNSQPNNTGGGFLSRMKSMKGGKRARPERRDT</sequence>
<gene>
    <name evidence="2" type="ORF">B0A50_06731</name>
</gene>
<dbReference type="Proteomes" id="UP000308549">
    <property type="component" value="Unassembled WGS sequence"/>
</dbReference>
<dbReference type="PANTHER" id="PTHR28307">
    <property type="entry name" value="PROTEIN PAL1"/>
    <property type="match status" value="1"/>
</dbReference>
<feature type="region of interest" description="Disordered" evidence="1">
    <location>
        <begin position="388"/>
        <end position="465"/>
    </location>
</feature>
<dbReference type="GO" id="GO:0005737">
    <property type="term" value="C:cytoplasm"/>
    <property type="evidence" value="ECO:0007669"/>
    <property type="project" value="TreeGrafter"/>
</dbReference>
<keyword evidence="3" id="KW-1185">Reference proteome</keyword>
<dbReference type="AlphaFoldDB" id="A0A4U0TQL8"/>
<name>A0A4U0TQL8_9PEZI</name>
<evidence type="ECO:0000313" key="2">
    <source>
        <dbReference type="EMBL" id="TKA24411.1"/>
    </source>
</evidence>
<dbReference type="Pfam" id="PF08316">
    <property type="entry name" value="Pal1"/>
    <property type="match status" value="1"/>
</dbReference>
<organism evidence="2 3">
    <name type="scientific">Salinomyces thailandicus</name>
    <dbReference type="NCBI Taxonomy" id="706561"/>
    <lineage>
        <taxon>Eukaryota</taxon>
        <taxon>Fungi</taxon>
        <taxon>Dikarya</taxon>
        <taxon>Ascomycota</taxon>
        <taxon>Pezizomycotina</taxon>
        <taxon>Dothideomycetes</taxon>
        <taxon>Dothideomycetidae</taxon>
        <taxon>Mycosphaerellales</taxon>
        <taxon>Teratosphaeriaceae</taxon>
        <taxon>Salinomyces</taxon>
    </lineage>
</organism>
<evidence type="ECO:0008006" key="4">
    <source>
        <dbReference type="Google" id="ProtNLM"/>
    </source>
</evidence>
<dbReference type="InterPro" id="IPR013226">
    <property type="entry name" value="Pal1"/>
</dbReference>
<evidence type="ECO:0000256" key="1">
    <source>
        <dbReference type="SAM" id="MobiDB-lite"/>
    </source>
</evidence>